<dbReference type="EMBL" id="MU007014">
    <property type="protein sequence ID" value="KAF2435061.1"/>
    <property type="molecule type" value="Genomic_DNA"/>
</dbReference>
<keyword evidence="2" id="KW-1133">Transmembrane helix</keyword>
<evidence type="ECO:0000256" key="1">
    <source>
        <dbReference type="SAM" id="MobiDB-lite"/>
    </source>
</evidence>
<keyword evidence="2" id="KW-0812">Transmembrane</keyword>
<reference evidence="3" key="1">
    <citation type="journal article" date="2020" name="Stud. Mycol.">
        <title>101 Dothideomycetes genomes: a test case for predicting lifestyles and emergence of pathogens.</title>
        <authorList>
            <person name="Haridas S."/>
            <person name="Albert R."/>
            <person name="Binder M."/>
            <person name="Bloem J."/>
            <person name="Labutti K."/>
            <person name="Salamov A."/>
            <person name="Andreopoulos B."/>
            <person name="Baker S."/>
            <person name="Barry K."/>
            <person name="Bills G."/>
            <person name="Bluhm B."/>
            <person name="Cannon C."/>
            <person name="Castanera R."/>
            <person name="Culley D."/>
            <person name="Daum C."/>
            <person name="Ezra D."/>
            <person name="Gonzalez J."/>
            <person name="Henrissat B."/>
            <person name="Kuo A."/>
            <person name="Liang C."/>
            <person name="Lipzen A."/>
            <person name="Lutzoni F."/>
            <person name="Magnuson J."/>
            <person name="Mondo S."/>
            <person name="Nolan M."/>
            <person name="Ohm R."/>
            <person name="Pangilinan J."/>
            <person name="Park H.-J."/>
            <person name="Ramirez L."/>
            <person name="Alfaro M."/>
            <person name="Sun H."/>
            <person name="Tritt A."/>
            <person name="Yoshinaga Y."/>
            <person name="Zwiers L.-H."/>
            <person name="Turgeon B."/>
            <person name="Goodwin S."/>
            <person name="Spatafora J."/>
            <person name="Crous P."/>
            <person name="Grigoriev I."/>
        </authorList>
    </citation>
    <scope>NUCLEOTIDE SEQUENCE</scope>
    <source>
        <strain evidence="3">CBS 130266</strain>
    </source>
</reference>
<feature type="region of interest" description="Disordered" evidence="1">
    <location>
        <begin position="120"/>
        <end position="141"/>
    </location>
</feature>
<evidence type="ECO:0000313" key="4">
    <source>
        <dbReference type="Proteomes" id="UP000800235"/>
    </source>
</evidence>
<feature type="region of interest" description="Disordered" evidence="1">
    <location>
        <begin position="240"/>
        <end position="259"/>
    </location>
</feature>
<sequence>MSLFLGSMELHAPYSLLCAILVSTSIFIAMAFVNGDLRNNEYPFKLHRCVDPQISDRSSRVEPSIFVTTVNNTESHTAREAGTSTFMDETPHESPNSSTAYVSTGTQTASNVLDLRFEEVEDVSEKRPSTTHSEAGSPTLSTLAANKSKDWSSADSDPFTTITEVATVSAFSPPLLPVTPKELTAADSFLFPNASSSIKKSASKPFISSIPIPAAKLKAQQSPSPLMVPGIPRPITPLHLTSPTRDDTDNGDEVPTTSTPIRSSHIERAVAQLNEPRTISVPQYRYNVPFSYPDREDDEESIVTSPVKVEIMSDILDGEEMGDSD</sequence>
<feature type="region of interest" description="Disordered" evidence="1">
    <location>
        <begin position="76"/>
        <end position="102"/>
    </location>
</feature>
<gene>
    <name evidence="3" type="ORF">EJ08DRAFT_656704</name>
</gene>
<feature type="transmembrane region" description="Helical" evidence="2">
    <location>
        <begin position="12"/>
        <end position="33"/>
    </location>
</feature>
<keyword evidence="2" id="KW-0472">Membrane</keyword>
<dbReference type="Proteomes" id="UP000800235">
    <property type="component" value="Unassembled WGS sequence"/>
</dbReference>
<feature type="compositionally biased region" description="Polar residues" evidence="1">
    <location>
        <begin position="82"/>
        <end position="102"/>
    </location>
</feature>
<organism evidence="3 4">
    <name type="scientific">Tothia fuscella</name>
    <dbReference type="NCBI Taxonomy" id="1048955"/>
    <lineage>
        <taxon>Eukaryota</taxon>
        <taxon>Fungi</taxon>
        <taxon>Dikarya</taxon>
        <taxon>Ascomycota</taxon>
        <taxon>Pezizomycotina</taxon>
        <taxon>Dothideomycetes</taxon>
        <taxon>Pleosporomycetidae</taxon>
        <taxon>Venturiales</taxon>
        <taxon>Cylindrosympodiaceae</taxon>
        <taxon>Tothia</taxon>
    </lineage>
</organism>
<name>A0A9P4P0C3_9PEZI</name>
<feature type="compositionally biased region" description="Polar residues" evidence="1">
    <location>
        <begin position="130"/>
        <end position="141"/>
    </location>
</feature>
<dbReference type="AlphaFoldDB" id="A0A9P4P0C3"/>
<evidence type="ECO:0000313" key="3">
    <source>
        <dbReference type="EMBL" id="KAF2435061.1"/>
    </source>
</evidence>
<accession>A0A9P4P0C3</accession>
<proteinExistence type="predicted"/>
<evidence type="ECO:0000256" key="2">
    <source>
        <dbReference type="SAM" id="Phobius"/>
    </source>
</evidence>
<comment type="caution">
    <text evidence="3">The sequence shown here is derived from an EMBL/GenBank/DDBJ whole genome shotgun (WGS) entry which is preliminary data.</text>
</comment>
<keyword evidence="4" id="KW-1185">Reference proteome</keyword>
<protein>
    <submittedName>
        <fullName evidence="3">Uncharacterized protein</fullName>
    </submittedName>
</protein>